<reference evidence="1 2" key="1">
    <citation type="journal article" date="2018" name="Nat. Genet.">
        <title>Extensive intraspecific gene order and gene structural variations between Mo17 and other maize genomes.</title>
        <authorList>
            <person name="Sun S."/>
            <person name="Zhou Y."/>
            <person name="Chen J."/>
            <person name="Shi J."/>
            <person name="Zhao H."/>
            <person name="Zhao H."/>
            <person name="Song W."/>
            <person name="Zhang M."/>
            <person name="Cui Y."/>
            <person name="Dong X."/>
            <person name="Liu H."/>
            <person name="Ma X."/>
            <person name="Jiao Y."/>
            <person name="Wang B."/>
            <person name="Wei X."/>
            <person name="Stein J.C."/>
            <person name="Glaubitz J.C."/>
            <person name="Lu F."/>
            <person name="Yu G."/>
            <person name="Liang C."/>
            <person name="Fengler K."/>
            <person name="Li B."/>
            <person name="Rafalski A."/>
            <person name="Schnable P.S."/>
            <person name="Ware D.H."/>
            <person name="Buckler E.S."/>
            <person name="Lai J."/>
        </authorList>
    </citation>
    <scope>NUCLEOTIDE SEQUENCE [LARGE SCALE GENOMIC DNA]</scope>
    <source>
        <strain evidence="2">cv. Missouri 17</strain>
        <tissue evidence="1">Seedling</tissue>
    </source>
</reference>
<dbReference type="EMBL" id="NCVQ01000010">
    <property type="protein sequence ID" value="PWZ06512.1"/>
    <property type="molecule type" value="Genomic_DNA"/>
</dbReference>
<dbReference type="AlphaFoldDB" id="A0A3L6DD21"/>
<organism evidence="1 2">
    <name type="scientific">Zea mays</name>
    <name type="common">Maize</name>
    <dbReference type="NCBI Taxonomy" id="4577"/>
    <lineage>
        <taxon>Eukaryota</taxon>
        <taxon>Viridiplantae</taxon>
        <taxon>Streptophyta</taxon>
        <taxon>Embryophyta</taxon>
        <taxon>Tracheophyta</taxon>
        <taxon>Spermatophyta</taxon>
        <taxon>Magnoliopsida</taxon>
        <taxon>Liliopsida</taxon>
        <taxon>Poales</taxon>
        <taxon>Poaceae</taxon>
        <taxon>PACMAD clade</taxon>
        <taxon>Panicoideae</taxon>
        <taxon>Andropogonodae</taxon>
        <taxon>Andropogoneae</taxon>
        <taxon>Tripsacinae</taxon>
        <taxon>Zea</taxon>
    </lineage>
</organism>
<sequence>RGRGRGRRRGAVQRVRAQQQQCGRVGRGEAEREELAAREDLVGHAHAGRVVPDRRETAGREYAELEVVVGGQTIFGADVGAGVAGALPARHGWFLAVLVWRGKGARDGVGLSLLVHFGFLPGQSESERKRDDRGRRVCARLFAMQTLYLYVFVDRFVGKCIKWLYGRQAR</sequence>
<gene>
    <name evidence="1" type="ORF">Zm00014a_037962</name>
</gene>
<accession>A0A3L6DD21</accession>
<comment type="caution">
    <text evidence="1">The sequence shown here is derived from an EMBL/GenBank/DDBJ whole genome shotgun (WGS) entry which is preliminary data.</text>
</comment>
<proteinExistence type="predicted"/>
<evidence type="ECO:0000313" key="2">
    <source>
        <dbReference type="Proteomes" id="UP000251960"/>
    </source>
</evidence>
<feature type="non-terminal residue" evidence="1">
    <location>
        <position position="1"/>
    </location>
</feature>
<name>A0A3L6DD21_MAIZE</name>
<evidence type="ECO:0000313" key="1">
    <source>
        <dbReference type="EMBL" id="PWZ06512.1"/>
    </source>
</evidence>
<dbReference type="Proteomes" id="UP000251960">
    <property type="component" value="Chromosome 9"/>
</dbReference>
<protein>
    <submittedName>
        <fullName evidence="1">Uncharacterized protein</fullName>
    </submittedName>
</protein>